<dbReference type="AlphaFoldDB" id="A0A1G7C9A9"/>
<feature type="compositionally biased region" description="Basic and acidic residues" evidence="1">
    <location>
        <begin position="15"/>
        <end position="30"/>
    </location>
</feature>
<evidence type="ECO:0000313" key="2">
    <source>
        <dbReference type="EMBL" id="SDE35340.1"/>
    </source>
</evidence>
<organism evidence="2 3">
    <name type="scientific">Mucilaginibacter pineti</name>
    <dbReference type="NCBI Taxonomy" id="1391627"/>
    <lineage>
        <taxon>Bacteria</taxon>
        <taxon>Pseudomonadati</taxon>
        <taxon>Bacteroidota</taxon>
        <taxon>Sphingobacteriia</taxon>
        <taxon>Sphingobacteriales</taxon>
        <taxon>Sphingobacteriaceae</taxon>
        <taxon>Mucilaginibacter</taxon>
    </lineage>
</organism>
<dbReference type="RefSeq" id="WP_091149883.1">
    <property type="nucleotide sequence ID" value="NZ_FNAI01000005.1"/>
</dbReference>
<feature type="region of interest" description="Disordered" evidence="1">
    <location>
        <begin position="1"/>
        <end position="47"/>
    </location>
</feature>
<name>A0A1G7C9A9_9SPHI</name>
<protein>
    <submittedName>
        <fullName evidence="2">Uncharacterized protein</fullName>
    </submittedName>
</protein>
<accession>A0A1G7C9A9</accession>
<keyword evidence="3" id="KW-1185">Reference proteome</keyword>
<dbReference type="EMBL" id="FNAI01000005">
    <property type="protein sequence ID" value="SDE35340.1"/>
    <property type="molecule type" value="Genomic_DNA"/>
</dbReference>
<dbReference type="STRING" id="1391627.SAMN05216464_105321"/>
<reference evidence="2 3" key="1">
    <citation type="submission" date="2016-10" db="EMBL/GenBank/DDBJ databases">
        <authorList>
            <person name="de Groot N.N."/>
        </authorList>
    </citation>
    <scope>NUCLEOTIDE SEQUENCE [LARGE SCALE GENOMIC DNA]</scope>
    <source>
        <strain evidence="2 3">47C3B</strain>
    </source>
</reference>
<evidence type="ECO:0000256" key="1">
    <source>
        <dbReference type="SAM" id="MobiDB-lite"/>
    </source>
</evidence>
<dbReference type="Proteomes" id="UP000199072">
    <property type="component" value="Unassembled WGS sequence"/>
</dbReference>
<evidence type="ECO:0000313" key="3">
    <source>
        <dbReference type="Proteomes" id="UP000199072"/>
    </source>
</evidence>
<feature type="compositionally biased region" description="Polar residues" evidence="1">
    <location>
        <begin position="34"/>
        <end position="45"/>
    </location>
</feature>
<sequence>MNSNENDYPIGRGSALDERRGPDDDSREILVKTPGNNSSLRLNARTQEHDKQTVWEVTLPFEVPLKLVKKDNKWVALGESRADLALIHAIGQAIDKQLSA</sequence>
<proteinExistence type="predicted"/>
<gene>
    <name evidence="2" type="ORF">SAMN05216464_105321</name>
</gene>